<feature type="signal peptide" evidence="2">
    <location>
        <begin position="1"/>
        <end position="22"/>
    </location>
</feature>
<gene>
    <name evidence="3" type="ORF">B9N55_02310</name>
</gene>
<dbReference type="PROSITE" id="PS51257">
    <property type="entry name" value="PROKAR_LIPOPROTEIN"/>
    <property type="match status" value="1"/>
</dbReference>
<evidence type="ECO:0008006" key="5">
    <source>
        <dbReference type="Google" id="ProtNLM"/>
    </source>
</evidence>
<name>A0A233VMU6_FINMA</name>
<evidence type="ECO:0000256" key="1">
    <source>
        <dbReference type="SAM" id="Coils"/>
    </source>
</evidence>
<organism evidence="3 4">
    <name type="scientific">Finegoldia magna</name>
    <name type="common">Peptostreptococcus magnus</name>
    <dbReference type="NCBI Taxonomy" id="1260"/>
    <lineage>
        <taxon>Bacteria</taxon>
        <taxon>Bacillati</taxon>
        <taxon>Bacillota</taxon>
        <taxon>Tissierellia</taxon>
        <taxon>Tissierellales</taxon>
        <taxon>Peptoniphilaceae</taxon>
        <taxon>Finegoldia</taxon>
    </lineage>
</organism>
<protein>
    <recommendedName>
        <fullName evidence="5">Lipoprotein</fullName>
    </recommendedName>
</protein>
<reference evidence="4" key="1">
    <citation type="submission" date="2017-04" db="EMBL/GenBank/DDBJ databases">
        <title>Finegoldia magna isolated from orthopedic joint implant-associated infections.</title>
        <authorList>
            <person name="Bjorklund S."/>
            <person name="Bruggemann H."/>
            <person name="Jensen A."/>
            <person name="Hellmark B."/>
            <person name="Soderquist B."/>
        </authorList>
    </citation>
    <scope>NUCLEOTIDE SEQUENCE [LARGE SCALE GENOMIC DNA]</scope>
    <source>
        <strain evidence="4">12T273</strain>
    </source>
</reference>
<feature type="chain" id="PRO_5011275894" description="Lipoprotein" evidence="2">
    <location>
        <begin position="23"/>
        <end position="323"/>
    </location>
</feature>
<dbReference type="Proteomes" id="UP000215546">
    <property type="component" value="Unassembled WGS sequence"/>
</dbReference>
<comment type="caution">
    <text evidence="3">The sequence shown here is derived from an EMBL/GenBank/DDBJ whole genome shotgun (WGS) entry which is preliminary data.</text>
</comment>
<evidence type="ECO:0000313" key="3">
    <source>
        <dbReference type="EMBL" id="OXZ33722.1"/>
    </source>
</evidence>
<sequence>MKKKFTLVLLSLLMVITLSACSQTKEKVSLLNDFRKTTEWKNQSYEFKNETSKLKEIKVTATQDKKTGVAMATVTSDVAQLAGQGNNLGELHFAIQDGKAYLNYDAFANNLPGKMKEALIKKNLYFNVTEILQKLTQQNFQATTVRDFTIFMPLLSSNTQFQIKIAKDFVIDNKELKVTDDGNHKYSVNLTGEQWAKVMEYSRKTLLKNFKEYAKLAKGSELTDQEQQKLQEIENNLKSEQSQKEFEDKINTLKTTNKEDMFNLSFEFKDKSYDVHLKSTPKSKDAEKMNISLNSKEDTSINNPKVQVDNGPFEFMQQFLNIK</sequence>
<accession>A0A233VMU6</accession>
<dbReference type="RefSeq" id="WP_002839003.1">
    <property type="nucleotide sequence ID" value="NZ_JAWGLI010000009.1"/>
</dbReference>
<proteinExistence type="predicted"/>
<evidence type="ECO:0000256" key="2">
    <source>
        <dbReference type="SAM" id="SignalP"/>
    </source>
</evidence>
<feature type="coiled-coil region" evidence="1">
    <location>
        <begin position="216"/>
        <end position="250"/>
    </location>
</feature>
<dbReference type="EMBL" id="NDYE01000005">
    <property type="protein sequence ID" value="OXZ33722.1"/>
    <property type="molecule type" value="Genomic_DNA"/>
</dbReference>
<keyword evidence="1" id="KW-0175">Coiled coil</keyword>
<keyword evidence="2" id="KW-0732">Signal</keyword>
<evidence type="ECO:0000313" key="4">
    <source>
        <dbReference type="Proteomes" id="UP000215546"/>
    </source>
</evidence>
<dbReference type="AlphaFoldDB" id="A0A233VMU6"/>